<feature type="transmembrane region" description="Helical" evidence="1">
    <location>
        <begin position="21"/>
        <end position="39"/>
    </location>
</feature>
<name>A0A1G7QQY2_9PROT</name>
<keyword evidence="1" id="KW-0472">Membrane</keyword>
<accession>A0A1G7QQY2</accession>
<dbReference type="Proteomes" id="UP000199415">
    <property type="component" value="Unassembled WGS sequence"/>
</dbReference>
<keyword evidence="1" id="KW-0812">Transmembrane</keyword>
<gene>
    <name evidence="2" type="ORF">SAMN05216241_104109</name>
</gene>
<proteinExistence type="predicted"/>
<evidence type="ECO:0000256" key="1">
    <source>
        <dbReference type="SAM" id="Phobius"/>
    </source>
</evidence>
<organism evidence="2 3">
    <name type="scientific">Limimonas halophila</name>
    <dbReference type="NCBI Taxonomy" id="1082479"/>
    <lineage>
        <taxon>Bacteria</taxon>
        <taxon>Pseudomonadati</taxon>
        <taxon>Pseudomonadota</taxon>
        <taxon>Alphaproteobacteria</taxon>
        <taxon>Rhodospirillales</taxon>
        <taxon>Rhodovibrionaceae</taxon>
        <taxon>Limimonas</taxon>
    </lineage>
</organism>
<keyword evidence="3" id="KW-1185">Reference proteome</keyword>
<sequence length="120" mass="12910">MQMKRQIEDAFEKAKPVIGGALGGAAVVTIAGFAAGWVVTSGTLKAEVKDARVSALATVCAQEAKAHWLDEGKKLAALDGYTNDKREKLAESFSMSVRDWNLESSVQEHCNEELQEAIDA</sequence>
<protein>
    <submittedName>
        <fullName evidence="2">Uncharacterized protein</fullName>
    </submittedName>
</protein>
<keyword evidence="1" id="KW-1133">Transmembrane helix</keyword>
<evidence type="ECO:0000313" key="3">
    <source>
        <dbReference type="Proteomes" id="UP000199415"/>
    </source>
</evidence>
<evidence type="ECO:0000313" key="2">
    <source>
        <dbReference type="EMBL" id="SDG00918.1"/>
    </source>
</evidence>
<dbReference type="AlphaFoldDB" id="A0A1G7QQY2"/>
<reference evidence="2 3" key="1">
    <citation type="submission" date="2016-10" db="EMBL/GenBank/DDBJ databases">
        <authorList>
            <person name="de Groot N.N."/>
        </authorList>
    </citation>
    <scope>NUCLEOTIDE SEQUENCE [LARGE SCALE GENOMIC DNA]</scope>
    <source>
        <strain evidence="2 3">DSM 25584</strain>
    </source>
</reference>
<dbReference type="EMBL" id="FNCE01000004">
    <property type="protein sequence ID" value="SDG00918.1"/>
    <property type="molecule type" value="Genomic_DNA"/>
</dbReference>